<evidence type="ECO:0000313" key="3">
    <source>
        <dbReference type="Proteomes" id="UP000813824"/>
    </source>
</evidence>
<evidence type="ECO:0008006" key="4">
    <source>
        <dbReference type="Google" id="ProtNLM"/>
    </source>
</evidence>
<sequence>MQTDDGPKNTLSEVKAAANELIRTMKGVTSGCRADTPQASSQRSKGESLAVMKRRMEEEMLQSKKNRDQLRTQEQELLQLRAQLEEAFRLAEKQLNETRNAMAYVTHLPRSILLEIFRWASLGPAPQAGRTKNHRTIIAISRTCASWRKTALASPALWATLHLAALSGPEATLHAKNSGEIPLRIYLRLPDIYNYDIVSWKSSSGPRLEFCPVAKQECEHRFGFCEAHLDRISSLSLEYRSNTSVSVPSWVIKGKARKLASLTMTQNGSTTSHQALFQAGPVQRKTATRTKQYYYCFKHVPN</sequence>
<organism evidence="2 3">
    <name type="scientific">Cristinia sonorae</name>
    <dbReference type="NCBI Taxonomy" id="1940300"/>
    <lineage>
        <taxon>Eukaryota</taxon>
        <taxon>Fungi</taxon>
        <taxon>Dikarya</taxon>
        <taxon>Basidiomycota</taxon>
        <taxon>Agaricomycotina</taxon>
        <taxon>Agaricomycetes</taxon>
        <taxon>Agaricomycetidae</taxon>
        <taxon>Agaricales</taxon>
        <taxon>Pleurotineae</taxon>
        <taxon>Stephanosporaceae</taxon>
        <taxon>Cristinia</taxon>
    </lineage>
</organism>
<dbReference type="EMBL" id="JAEVFJ010000016">
    <property type="protein sequence ID" value="KAH8100223.1"/>
    <property type="molecule type" value="Genomic_DNA"/>
</dbReference>
<evidence type="ECO:0000256" key="1">
    <source>
        <dbReference type="SAM" id="Coils"/>
    </source>
</evidence>
<gene>
    <name evidence="2" type="ORF">BXZ70DRAFT_176988</name>
</gene>
<dbReference type="AlphaFoldDB" id="A0A8K0UNU5"/>
<name>A0A8K0UNU5_9AGAR</name>
<proteinExistence type="predicted"/>
<protein>
    <recommendedName>
        <fullName evidence="4">F-box domain-containing protein</fullName>
    </recommendedName>
</protein>
<dbReference type="Proteomes" id="UP000813824">
    <property type="component" value="Unassembled WGS sequence"/>
</dbReference>
<feature type="coiled-coil region" evidence="1">
    <location>
        <begin position="53"/>
        <end position="101"/>
    </location>
</feature>
<dbReference type="Gene3D" id="1.20.1280.50">
    <property type="match status" value="1"/>
</dbReference>
<dbReference type="OrthoDB" id="3063971at2759"/>
<evidence type="ECO:0000313" key="2">
    <source>
        <dbReference type="EMBL" id="KAH8100223.1"/>
    </source>
</evidence>
<reference evidence="2" key="1">
    <citation type="journal article" date="2021" name="New Phytol.">
        <title>Evolutionary innovations through gain and loss of genes in the ectomycorrhizal Boletales.</title>
        <authorList>
            <person name="Wu G."/>
            <person name="Miyauchi S."/>
            <person name="Morin E."/>
            <person name="Kuo A."/>
            <person name="Drula E."/>
            <person name="Varga T."/>
            <person name="Kohler A."/>
            <person name="Feng B."/>
            <person name="Cao Y."/>
            <person name="Lipzen A."/>
            <person name="Daum C."/>
            <person name="Hundley H."/>
            <person name="Pangilinan J."/>
            <person name="Johnson J."/>
            <person name="Barry K."/>
            <person name="LaButti K."/>
            <person name="Ng V."/>
            <person name="Ahrendt S."/>
            <person name="Min B."/>
            <person name="Choi I.G."/>
            <person name="Park H."/>
            <person name="Plett J.M."/>
            <person name="Magnuson J."/>
            <person name="Spatafora J.W."/>
            <person name="Nagy L.G."/>
            <person name="Henrissat B."/>
            <person name="Grigoriev I.V."/>
            <person name="Yang Z.L."/>
            <person name="Xu J."/>
            <person name="Martin F.M."/>
        </authorList>
    </citation>
    <scope>NUCLEOTIDE SEQUENCE</scope>
    <source>
        <strain evidence="2">KKN 215</strain>
    </source>
</reference>
<keyword evidence="3" id="KW-1185">Reference proteome</keyword>
<keyword evidence="1" id="KW-0175">Coiled coil</keyword>
<accession>A0A8K0UNU5</accession>
<comment type="caution">
    <text evidence="2">The sequence shown here is derived from an EMBL/GenBank/DDBJ whole genome shotgun (WGS) entry which is preliminary data.</text>
</comment>